<accession>A0A386H4E6</accession>
<dbReference type="KEGG" id="cfer:D4Z93_08345"/>
<keyword evidence="3" id="KW-1185">Reference proteome</keyword>
<feature type="transmembrane region" description="Helical" evidence="1">
    <location>
        <begin position="157"/>
        <end position="176"/>
    </location>
</feature>
<feature type="transmembrane region" description="Helical" evidence="1">
    <location>
        <begin position="42"/>
        <end position="64"/>
    </location>
</feature>
<dbReference type="OrthoDB" id="4424890at2"/>
<feature type="transmembrane region" description="Helical" evidence="1">
    <location>
        <begin position="12"/>
        <end position="30"/>
    </location>
</feature>
<evidence type="ECO:0000256" key="1">
    <source>
        <dbReference type="SAM" id="Phobius"/>
    </source>
</evidence>
<dbReference type="InterPro" id="IPR038728">
    <property type="entry name" value="YkvI-like"/>
</dbReference>
<dbReference type="RefSeq" id="WP_119972425.1">
    <property type="nucleotide sequence ID" value="NZ_CP032416.1"/>
</dbReference>
<evidence type="ECO:0008006" key="4">
    <source>
        <dbReference type="Google" id="ProtNLM"/>
    </source>
</evidence>
<reference evidence="2 3" key="1">
    <citation type="journal article" date="2019" name="Int. J. Syst. Evol. Microbiol.">
        <title>Clostridium fermenticellae sp. nov., isolated from the mud in a fermentation cellar for the production of the Chinese liquor, baijiu.</title>
        <authorList>
            <person name="Xu P.X."/>
            <person name="Chai L.J."/>
            <person name="Qiu T."/>
            <person name="Zhang X.J."/>
            <person name="Lu Z.M."/>
            <person name="Xiao C."/>
            <person name="Wang S.T."/>
            <person name="Shen C.H."/>
            <person name="Shi J.S."/>
            <person name="Xu Z.H."/>
        </authorList>
    </citation>
    <scope>NUCLEOTIDE SEQUENCE [LARGE SCALE GENOMIC DNA]</scope>
    <source>
        <strain evidence="2 3">JN500901</strain>
    </source>
</reference>
<protein>
    <recommendedName>
        <fullName evidence="4">Amino acid permease</fullName>
    </recommendedName>
</protein>
<organism evidence="2 3">
    <name type="scientific">Clostridium fermenticellae</name>
    <dbReference type="NCBI Taxonomy" id="2068654"/>
    <lineage>
        <taxon>Bacteria</taxon>
        <taxon>Bacillati</taxon>
        <taxon>Bacillota</taxon>
        <taxon>Clostridia</taxon>
        <taxon>Eubacteriales</taxon>
        <taxon>Clostridiaceae</taxon>
        <taxon>Clostridium</taxon>
    </lineage>
</organism>
<sequence>MGKESINVKKIIIIAGALCAYWIGSGFATGQEVLQFLATSGAIKGIIGAIIYAILLGFFVYTLYGVGQKMQFEDPYDIFEYYCGKYIGKIYMWFSVILMYGIYVTMLAGSGATIHQYFGAPTNIGTYIVALLALGTAILGVEKLLDIIGVIGPIKIVFLTIMGISALVTLVGKPNLLSVNSVLIATAGFKIASNNWLWSAILWASLGLMFGITFFVISGSSCKSLKEARLSSIIGVSAISIEVVLLVITEIVYLDVIKGQQVPTLAIAKYISPILGMIFSLILILCIYSAVSSMIMVVTRKFAVDKTKRFNIVATILTLAGMFAGTLLPFDQLVNILYPVSGYIGILLVGLMIYKEFINKNAFPYSKNDKKIIENSGENITR</sequence>
<dbReference type="AlphaFoldDB" id="A0A386H4E6"/>
<dbReference type="EMBL" id="CP032416">
    <property type="protein sequence ID" value="AYD40536.1"/>
    <property type="molecule type" value="Genomic_DNA"/>
</dbReference>
<feature type="transmembrane region" description="Helical" evidence="1">
    <location>
        <begin position="230"/>
        <end position="254"/>
    </location>
</feature>
<keyword evidence="1" id="KW-0812">Transmembrane</keyword>
<proteinExistence type="predicted"/>
<evidence type="ECO:0000313" key="3">
    <source>
        <dbReference type="Proteomes" id="UP000266301"/>
    </source>
</evidence>
<feature type="transmembrane region" description="Helical" evidence="1">
    <location>
        <begin position="196"/>
        <end position="218"/>
    </location>
</feature>
<feature type="transmembrane region" description="Helical" evidence="1">
    <location>
        <begin position="310"/>
        <end position="330"/>
    </location>
</feature>
<dbReference type="Proteomes" id="UP000266301">
    <property type="component" value="Chromosome"/>
</dbReference>
<keyword evidence="1" id="KW-1133">Transmembrane helix</keyword>
<keyword evidence="1" id="KW-0472">Membrane</keyword>
<dbReference type="PANTHER" id="PTHR37814">
    <property type="entry name" value="CONSERVED MEMBRANE PROTEIN"/>
    <property type="match status" value="1"/>
</dbReference>
<feature type="transmembrane region" description="Helical" evidence="1">
    <location>
        <begin position="90"/>
        <end position="118"/>
    </location>
</feature>
<name>A0A386H4E6_9CLOT</name>
<feature type="transmembrane region" description="Helical" evidence="1">
    <location>
        <begin position="274"/>
        <end position="298"/>
    </location>
</feature>
<evidence type="ECO:0000313" key="2">
    <source>
        <dbReference type="EMBL" id="AYD40536.1"/>
    </source>
</evidence>
<feature type="transmembrane region" description="Helical" evidence="1">
    <location>
        <begin position="124"/>
        <end position="145"/>
    </location>
</feature>
<gene>
    <name evidence="2" type="ORF">D4Z93_08345</name>
</gene>
<dbReference type="PANTHER" id="PTHR37814:SF1">
    <property type="entry name" value="MEMBRANE PROTEIN"/>
    <property type="match status" value="1"/>
</dbReference>
<feature type="transmembrane region" description="Helical" evidence="1">
    <location>
        <begin position="336"/>
        <end position="354"/>
    </location>
</feature>